<gene>
    <name evidence="2" type="primary">gb28387</name>
    <name evidence="2" type="ORF">PR202_gb28387</name>
</gene>
<dbReference type="AlphaFoldDB" id="A0AAV5FXQ9"/>
<sequence>MEDLGNKSDLLLKHNPVHESIPISGAKATVRRQSGPAVQQENKCNKVKYALLEIAASSWFLEDEGYVFQVHLNLRVRAKNGPKKHGPPELWKGKALTSWQFLHDDGSGKDRQFPGRADDKDRRFDDDSYDKDTRH</sequence>
<feature type="region of interest" description="Disordered" evidence="1">
    <location>
        <begin position="105"/>
        <end position="135"/>
    </location>
</feature>
<keyword evidence="3" id="KW-1185">Reference proteome</keyword>
<evidence type="ECO:0000313" key="3">
    <source>
        <dbReference type="Proteomes" id="UP001054889"/>
    </source>
</evidence>
<evidence type="ECO:0000313" key="2">
    <source>
        <dbReference type="EMBL" id="GJN39280.1"/>
    </source>
</evidence>
<reference evidence="2" key="2">
    <citation type="submission" date="2021-12" db="EMBL/GenBank/DDBJ databases">
        <title>Resequencing data analysis of finger millet.</title>
        <authorList>
            <person name="Hatakeyama M."/>
            <person name="Aluri S."/>
            <person name="Balachadran M.T."/>
            <person name="Sivarajan S.R."/>
            <person name="Poveda L."/>
            <person name="Shimizu-Inatsugi R."/>
            <person name="Schlapbach R."/>
            <person name="Sreeman S.M."/>
            <person name="Shimizu K.K."/>
        </authorList>
    </citation>
    <scope>NUCLEOTIDE SEQUENCE</scope>
</reference>
<name>A0AAV5FXQ9_ELECO</name>
<dbReference type="EMBL" id="BQKI01000097">
    <property type="protein sequence ID" value="GJN39280.1"/>
    <property type="molecule type" value="Genomic_DNA"/>
</dbReference>
<accession>A0AAV5FXQ9</accession>
<reference evidence="2" key="1">
    <citation type="journal article" date="2018" name="DNA Res.">
        <title>Multiple hybrid de novo genome assembly of finger millet, an orphan allotetraploid crop.</title>
        <authorList>
            <person name="Hatakeyama M."/>
            <person name="Aluri S."/>
            <person name="Balachadran M.T."/>
            <person name="Sivarajan S.R."/>
            <person name="Patrignani A."/>
            <person name="Gruter S."/>
            <person name="Poveda L."/>
            <person name="Shimizu-Inatsugi R."/>
            <person name="Baeten J."/>
            <person name="Francoijs K.J."/>
            <person name="Nataraja K.N."/>
            <person name="Reddy Y.A.N."/>
            <person name="Phadnis S."/>
            <person name="Ravikumar R.L."/>
            <person name="Schlapbach R."/>
            <person name="Sreeman S.M."/>
            <person name="Shimizu K.K."/>
        </authorList>
    </citation>
    <scope>NUCLEOTIDE SEQUENCE</scope>
</reference>
<protein>
    <submittedName>
        <fullName evidence="2">Uncharacterized protein</fullName>
    </submittedName>
</protein>
<proteinExistence type="predicted"/>
<comment type="caution">
    <text evidence="2">The sequence shown here is derived from an EMBL/GenBank/DDBJ whole genome shotgun (WGS) entry which is preliminary data.</text>
</comment>
<dbReference type="Proteomes" id="UP001054889">
    <property type="component" value="Unassembled WGS sequence"/>
</dbReference>
<evidence type="ECO:0000256" key="1">
    <source>
        <dbReference type="SAM" id="MobiDB-lite"/>
    </source>
</evidence>
<organism evidence="2 3">
    <name type="scientific">Eleusine coracana subsp. coracana</name>
    <dbReference type="NCBI Taxonomy" id="191504"/>
    <lineage>
        <taxon>Eukaryota</taxon>
        <taxon>Viridiplantae</taxon>
        <taxon>Streptophyta</taxon>
        <taxon>Embryophyta</taxon>
        <taxon>Tracheophyta</taxon>
        <taxon>Spermatophyta</taxon>
        <taxon>Magnoliopsida</taxon>
        <taxon>Liliopsida</taxon>
        <taxon>Poales</taxon>
        <taxon>Poaceae</taxon>
        <taxon>PACMAD clade</taxon>
        <taxon>Chloridoideae</taxon>
        <taxon>Cynodonteae</taxon>
        <taxon>Eleusininae</taxon>
        <taxon>Eleusine</taxon>
    </lineage>
</organism>